<evidence type="ECO:0000259" key="6">
    <source>
        <dbReference type="Pfam" id="PF03717"/>
    </source>
</evidence>
<keyword evidence="2" id="KW-0121">Carboxypeptidase</keyword>
<gene>
    <name evidence="7" type="ORF">FZ942_04580</name>
</gene>
<keyword evidence="2" id="KW-0378">Hydrolase</keyword>
<reference evidence="7 8" key="1">
    <citation type="submission" date="2019-08" db="EMBL/GenBank/DDBJ databases">
        <authorList>
            <person name="Grouzdev D."/>
            <person name="Tikhonova E."/>
            <person name="Kravchenko I."/>
        </authorList>
    </citation>
    <scope>NUCLEOTIDE SEQUENCE [LARGE SCALE GENOMIC DNA]</scope>
    <source>
        <strain evidence="7 8">59b</strain>
    </source>
</reference>
<keyword evidence="8" id="KW-1185">Reference proteome</keyword>
<dbReference type="InterPro" id="IPR001460">
    <property type="entry name" value="PCN-bd_Tpept"/>
</dbReference>
<evidence type="ECO:0000313" key="8">
    <source>
        <dbReference type="Proteomes" id="UP000324927"/>
    </source>
</evidence>
<dbReference type="PANTHER" id="PTHR30627:SF1">
    <property type="entry name" value="PEPTIDOGLYCAN D,D-TRANSPEPTIDASE FTSI"/>
    <property type="match status" value="1"/>
</dbReference>
<dbReference type="PANTHER" id="PTHR30627">
    <property type="entry name" value="PEPTIDOGLYCAN D,D-TRANSPEPTIDASE"/>
    <property type="match status" value="1"/>
</dbReference>
<feature type="domain" description="Penicillin-binding protein transpeptidase" evidence="5">
    <location>
        <begin position="265"/>
        <end position="551"/>
    </location>
</feature>
<dbReference type="OrthoDB" id="9789078at2"/>
<dbReference type="Gene3D" id="1.10.150.770">
    <property type="match status" value="1"/>
</dbReference>
<dbReference type="SUPFAM" id="SSF56601">
    <property type="entry name" value="beta-lactamase/transpeptidase-like"/>
    <property type="match status" value="1"/>
</dbReference>
<dbReference type="EMBL" id="VTTN01000001">
    <property type="protein sequence ID" value="KAA0598364.1"/>
    <property type="molecule type" value="Genomic_DNA"/>
</dbReference>
<dbReference type="Pfam" id="PF03717">
    <property type="entry name" value="PBP_dimer"/>
    <property type="match status" value="1"/>
</dbReference>
<sequence>MNGHDHGGPAGYGQPGASTGSTYVPPPAPSPFPQPTPQPSAKPRTSLAVALEQSRYRLMVTAAVVTTVFTAISVKLAMATLLAGGGEPRPHVALEIGETTTNRADITDRNGNLLATSLVTQSLYADPKLVSRPEEAAQKLVSALPDLDYKDVLAKLSGDRRFVWLKRNLTPKQQAAVHRLGIPGVAFEQEERRFYPAGPLTAHIVGFTGIDNNGLAGMEQGFNKRLKEEPGTPLQLSIDLRLQHVLKKELTATVQEFSAIGAAGIVFDVRNGEVLAMVSLPDFDPQDPTGLNPETLFNRATLGVYEMGSTFKIFNSALAFDSGKIRVSDMFDAAHPVKIGRFTINDYHSLHRALTVAEVFQHSSNLGSVRMIQLIGVAAQKAFMTKMGFTRPTGLELPENGWPLVPNPWREINSYTISFGHGISVSPMHTVAAAASVINGGFFHKPTLLKRKAGDEIPTEQVVSRQTSDMMRRMFRFVVTEGTGKTAAVKGYLVGGKTGTADKQKGKHYEKNSRMSSFLGAFPMNDPRYIVYVLVDEPKGIARTGGFATGGTVGAPTVGRIIRQVGPLLNVPMLDENAPEILNSTYLNAAGSTNWQQSLPPVTAPPPSKGSTVASFPTQTKPR</sequence>
<dbReference type="InterPro" id="IPR036138">
    <property type="entry name" value="PBP_dimer_sf"/>
</dbReference>
<proteinExistence type="predicted"/>
<evidence type="ECO:0000256" key="1">
    <source>
        <dbReference type="ARBA" id="ARBA00004370"/>
    </source>
</evidence>
<dbReference type="GO" id="GO:0005886">
    <property type="term" value="C:plasma membrane"/>
    <property type="evidence" value="ECO:0007669"/>
    <property type="project" value="TreeGrafter"/>
</dbReference>
<dbReference type="InterPro" id="IPR005311">
    <property type="entry name" value="PBP_dimer"/>
</dbReference>
<evidence type="ECO:0000256" key="4">
    <source>
        <dbReference type="SAM" id="MobiDB-lite"/>
    </source>
</evidence>
<accession>A0A5A9GXQ6</accession>
<evidence type="ECO:0000256" key="3">
    <source>
        <dbReference type="ARBA" id="ARBA00023136"/>
    </source>
</evidence>
<organism evidence="7 8">
    <name type="scientific">Azospirillum lipoferum</name>
    <dbReference type="NCBI Taxonomy" id="193"/>
    <lineage>
        <taxon>Bacteria</taxon>
        <taxon>Pseudomonadati</taxon>
        <taxon>Pseudomonadota</taxon>
        <taxon>Alphaproteobacteria</taxon>
        <taxon>Rhodospirillales</taxon>
        <taxon>Azospirillaceae</taxon>
        <taxon>Azospirillum</taxon>
    </lineage>
</organism>
<dbReference type="InterPro" id="IPR012338">
    <property type="entry name" value="Beta-lactam/transpept-like"/>
</dbReference>
<feature type="compositionally biased region" description="Polar residues" evidence="4">
    <location>
        <begin position="609"/>
        <end position="623"/>
    </location>
</feature>
<dbReference type="Gene3D" id="3.30.450.330">
    <property type="match status" value="1"/>
</dbReference>
<comment type="subcellular location">
    <subcellularLocation>
        <location evidence="1">Membrane</location>
    </subcellularLocation>
</comment>
<keyword evidence="2" id="KW-0645">Protease</keyword>
<dbReference type="GO" id="GO:0004180">
    <property type="term" value="F:carboxypeptidase activity"/>
    <property type="evidence" value="ECO:0007669"/>
    <property type="project" value="UniProtKB-KW"/>
</dbReference>
<comment type="caution">
    <text evidence="7">The sequence shown here is derived from an EMBL/GenBank/DDBJ whole genome shotgun (WGS) entry which is preliminary data.</text>
</comment>
<evidence type="ECO:0000256" key="2">
    <source>
        <dbReference type="ARBA" id="ARBA00022645"/>
    </source>
</evidence>
<dbReference type="SUPFAM" id="SSF56519">
    <property type="entry name" value="Penicillin binding protein dimerisation domain"/>
    <property type="match status" value="1"/>
</dbReference>
<dbReference type="InterPro" id="IPR050515">
    <property type="entry name" value="Beta-lactam/transpept"/>
</dbReference>
<dbReference type="Proteomes" id="UP000324927">
    <property type="component" value="Unassembled WGS sequence"/>
</dbReference>
<feature type="region of interest" description="Disordered" evidence="4">
    <location>
        <begin position="1"/>
        <end position="44"/>
    </location>
</feature>
<feature type="compositionally biased region" description="Pro residues" evidence="4">
    <location>
        <begin position="24"/>
        <end position="40"/>
    </location>
</feature>
<name>A0A5A9GXQ6_AZOLI</name>
<dbReference type="Gene3D" id="3.40.710.10">
    <property type="entry name" value="DD-peptidase/beta-lactamase superfamily"/>
    <property type="match status" value="1"/>
</dbReference>
<dbReference type="AlphaFoldDB" id="A0A5A9GXQ6"/>
<dbReference type="Pfam" id="PF00905">
    <property type="entry name" value="Transpeptidase"/>
    <property type="match status" value="1"/>
</dbReference>
<feature type="domain" description="Penicillin-binding protein dimerisation" evidence="6">
    <location>
        <begin position="101"/>
        <end position="210"/>
    </location>
</feature>
<feature type="region of interest" description="Disordered" evidence="4">
    <location>
        <begin position="597"/>
        <end position="623"/>
    </location>
</feature>
<dbReference type="GO" id="GO:0008658">
    <property type="term" value="F:penicillin binding"/>
    <property type="evidence" value="ECO:0007669"/>
    <property type="project" value="InterPro"/>
</dbReference>
<dbReference type="GO" id="GO:0071555">
    <property type="term" value="P:cell wall organization"/>
    <property type="evidence" value="ECO:0007669"/>
    <property type="project" value="TreeGrafter"/>
</dbReference>
<evidence type="ECO:0000313" key="7">
    <source>
        <dbReference type="EMBL" id="KAA0598364.1"/>
    </source>
</evidence>
<protein>
    <submittedName>
        <fullName evidence="7">Penicillin-binding protein 2</fullName>
    </submittedName>
</protein>
<evidence type="ECO:0000259" key="5">
    <source>
        <dbReference type="Pfam" id="PF00905"/>
    </source>
</evidence>
<keyword evidence="3" id="KW-0472">Membrane</keyword>
<dbReference type="Gene3D" id="3.90.1310.10">
    <property type="entry name" value="Penicillin-binding protein 2a (Domain 2)"/>
    <property type="match status" value="1"/>
</dbReference>
<dbReference type="RefSeq" id="WP_149229946.1">
    <property type="nucleotide sequence ID" value="NZ_JALJXJ010000002.1"/>
</dbReference>